<dbReference type="GO" id="GO:0005634">
    <property type="term" value="C:nucleus"/>
    <property type="evidence" value="ECO:0007669"/>
    <property type="project" value="TreeGrafter"/>
</dbReference>
<name>A0A1S3IFQ7_LINAN</name>
<reference evidence="6" key="2">
    <citation type="submission" date="2025-08" db="UniProtKB">
        <authorList>
            <consortium name="RefSeq"/>
        </authorList>
    </citation>
    <scope>IDENTIFICATION</scope>
</reference>
<evidence type="ECO:0000313" key="5">
    <source>
        <dbReference type="Proteomes" id="UP000085678"/>
    </source>
</evidence>
<dbReference type="Gene3D" id="3.90.25.10">
    <property type="entry name" value="UDP-galactose 4-epimerase, domain 1"/>
    <property type="match status" value="1"/>
</dbReference>
<dbReference type="Proteomes" id="UP000085678">
    <property type="component" value="Unplaced"/>
</dbReference>
<keyword evidence="5" id="KW-1185">Reference proteome</keyword>
<dbReference type="KEGG" id="lak:106163918"/>
<dbReference type="InParanoid" id="A0A1S3IFQ7"/>
<gene>
    <name evidence="6" type="primary">LOC106163918</name>
</gene>
<comment type="similarity">
    <text evidence="1">Belongs to the NmrA-type oxidoreductase family.</text>
</comment>
<sequence>MADKSARIVVVFGATGTQGGPVAKALAGDPQYKVRAVTRNPGSAKGKALSQIGCEVVKADIDDVASLKSALSGAYGCFAVTNWWEYFDKEKEIQQGKNIADACADCGVKHLVFSSLDAAEKLKGISVAHFDGKAVIEEYMKAKGIPHTVVRYAFYAENLFGIMKPQKTQDGNFALGIPMGDVPMHMIVCADAGECIHQLFNNPREWTGKSLGLASWIYTIDQYCDMFSKILGVTVVNPKMTAEQMAGFGFPGANDLANMFRFYQCGIDRNPEECKRLNPKMATLEQWVTANKEALLKAWNV</sequence>
<dbReference type="InterPro" id="IPR008030">
    <property type="entry name" value="NmrA-like"/>
</dbReference>
<dbReference type="CDD" id="cd05251">
    <property type="entry name" value="NmrA_like_SDR_a"/>
    <property type="match status" value="1"/>
</dbReference>
<reference evidence="6" key="1">
    <citation type="journal article" date="2015" name="Nat. Commun.">
        <title>The Lingula genome provides insights into brachiopod evolution and the origin of phosphate biomineralization.</title>
        <authorList>
            <person name="Luo Y.J."/>
            <person name="Takeuchi T."/>
            <person name="Koyanagi R."/>
            <person name="Yamada L."/>
            <person name="Kanda M."/>
            <person name="Khalturina M."/>
            <person name="Fujie M."/>
            <person name="Yamasaki S.I."/>
            <person name="Endo K."/>
            <person name="Satoh N."/>
        </authorList>
    </citation>
    <scope>NUCLEOTIDE SEQUENCE</scope>
</reference>
<dbReference type="PANTHER" id="PTHR42748:SF7">
    <property type="entry name" value="NMRA LIKE REDOX SENSOR 1-RELATED"/>
    <property type="match status" value="1"/>
</dbReference>
<dbReference type="PANTHER" id="PTHR42748">
    <property type="entry name" value="NITROGEN METABOLITE REPRESSION PROTEIN NMRA FAMILY MEMBER"/>
    <property type="match status" value="1"/>
</dbReference>
<protein>
    <recommendedName>
        <fullName evidence="3">NmrA-like family domain-containing protein 1</fullName>
    </recommendedName>
</protein>
<dbReference type="SUPFAM" id="SSF51735">
    <property type="entry name" value="NAD(P)-binding Rossmann-fold domains"/>
    <property type="match status" value="1"/>
</dbReference>
<evidence type="ECO:0000256" key="2">
    <source>
        <dbReference type="ARBA" id="ARBA00022857"/>
    </source>
</evidence>
<dbReference type="RefSeq" id="XP_013397090.1">
    <property type="nucleotide sequence ID" value="XM_013541636.2"/>
</dbReference>
<dbReference type="InterPro" id="IPR051164">
    <property type="entry name" value="NmrA-like_oxidored"/>
</dbReference>
<dbReference type="Gene3D" id="3.40.50.720">
    <property type="entry name" value="NAD(P)-binding Rossmann-like Domain"/>
    <property type="match status" value="1"/>
</dbReference>
<proteinExistence type="inferred from homology"/>
<dbReference type="STRING" id="7574.A0A1S3IFQ7"/>
<organism evidence="5 6">
    <name type="scientific">Lingula anatina</name>
    <name type="common">Brachiopod</name>
    <name type="synonym">Lingula unguis</name>
    <dbReference type="NCBI Taxonomy" id="7574"/>
    <lineage>
        <taxon>Eukaryota</taxon>
        <taxon>Metazoa</taxon>
        <taxon>Spiralia</taxon>
        <taxon>Lophotrochozoa</taxon>
        <taxon>Brachiopoda</taxon>
        <taxon>Linguliformea</taxon>
        <taxon>Lingulata</taxon>
        <taxon>Lingulida</taxon>
        <taxon>Linguloidea</taxon>
        <taxon>Lingulidae</taxon>
        <taxon>Lingula</taxon>
    </lineage>
</organism>
<evidence type="ECO:0000256" key="1">
    <source>
        <dbReference type="ARBA" id="ARBA00006328"/>
    </source>
</evidence>
<evidence type="ECO:0000313" key="6">
    <source>
        <dbReference type="RefSeq" id="XP_013397090.1"/>
    </source>
</evidence>
<dbReference type="GeneID" id="106163918"/>
<evidence type="ECO:0000259" key="4">
    <source>
        <dbReference type="Pfam" id="PF05368"/>
    </source>
</evidence>
<evidence type="ECO:0000256" key="3">
    <source>
        <dbReference type="ARBA" id="ARBA00040296"/>
    </source>
</evidence>
<dbReference type="InterPro" id="IPR036291">
    <property type="entry name" value="NAD(P)-bd_dom_sf"/>
</dbReference>
<keyword evidence="2" id="KW-0521">NADP</keyword>
<dbReference type="OrthoDB" id="300709at2759"/>
<dbReference type="Pfam" id="PF05368">
    <property type="entry name" value="NmrA"/>
    <property type="match status" value="1"/>
</dbReference>
<feature type="domain" description="NmrA-like" evidence="4">
    <location>
        <begin position="8"/>
        <end position="285"/>
    </location>
</feature>
<accession>A0A1S3IFQ7</accession>
<dbReference type="AlphaFoldDB" id="A0A1S3IFQ7"/>